<reference evidence="2 4" key="1">
    <citation type="submission" date="2013-02" db="EMBL/GenBank/DDBJ databases">
        <title>The Genome Sequence of Enterococcus raffinosus ATCC_49464.</title>
        <authorList>
            <consortium name="The Broad Institute Genome Sequencing Platform"/>
            <consortium name="The Broad Institute Genome Sequencing Center for Infectious Disease"/>
            <person name="Earl A.M."/>
            <person name="Gilmore M.S."/>
            <person name="Lebreton F."/>
            <person name="Walker B."/>
            <person name="Young S.K."/>
            <person name="Zeng Q."/>
            <person name="Gargeya S."/>
            <person name="Fitzgerald M."/>
            <person name="Haas B."/>
            <person name="Abouelleil A."/>
            <person name="Alvarado L."/>
            <person name="Arachchi H.M."/>
            <person name="Berlin A.M."/>
            <person name="Chapman S.B."/>
            <person name="Dewar J."/>
            <person name="Goldberg J."/>
            <person name="Griggs A."/>
            <person name="Gujja S."/>
            <person name="Hansen M."/>
            <person name="Howarth C."/>
            <person name="Imamovic A."/>
            <person name="Larimer J."/>
            <person name="McCowan C."/>
            <person name="Murphy C."/>
            <person name="Neiman D."/>
            <person name="Pearson M."/>
            <person name="Priest M."/>
            <person name="Roberts A."/>
            <person name="Saif S."/>
            <person name="Shea T."/>
            <person name="Sisk P."/>
            <person name="Sykes S."/>
            <person name="Wortman J."/>
            <person name="Nusbaum C."/>
            <person name="Birren B."/>
        </authorList>
    </citation>
    <scope>NUCLEOTIDE SEQUENCE [LARGE SCALE GENOMIC DNA]</scope>
    <source>
        <strain evidence="2 4">ATCC 49464</strain>
    </source>
</reference>
<dbReference type="EMBL" id="AJAL01000014">
    <property type="protein sequence ID" value="EOH77055.1"/>
    <property type="molecule type" value="Genomic_DNA"/>
</dbReference>
<dbReference type="EMBL" id="ASWF01000003">
    <property type="protein sequence ID" value="EOT75748.1"/>
    <property type="molecule type" value="Genomic_DNA"/>
</dbReference>
<keyword evidence="1" id="KW-0175">Coiled coil</keyword>
<evidence type="ECO:0000313" key="3">
    <source>
        <dbReference type="EMBL" id="EOT75748.1"/>
    </source>
</evidence>
<reference evidence="3 5" key="2">
    <citation type="submission" date="2013-03" db="EMBL/GenBank/DDBJ databases">
        <title>The Genome Sequence of Enterococcus raffinosus ATCC_49464 (PacBio/Illumina hybrid assembly).</title>
        <authorList>
            <consortium name="The Broad Institute Genomics Platform"/>
            <consortium name="The Broad Institute Genome Sequencing Center for Infectious Disease"/>
            <person name="Earl A."/>
            <person name="Russ C."/>
            <person name="Gilmore M."/>
            <person name="Surin D."/>
            <person name="Walker B."/>
            <person name="Young S."/>
            <person name="Zeng Q."/>
            <person name="Gargeya S."/>
            <person name="Fitzgerald M."/>
            <person name="Haas B."/>
            <person name="Abouelleil A."/>
            <person name="Allen A.W."/>
            <person name="Alvarado L."/>
            <person name="Arachchi H.M."/>
            <person name="Berlin A.M."/>
            <person name="Chapman S.B."/>
            <person name="Gainer-Dewar J."/>
            <person name="Goldberg J."/>
            <person name="Griggs A."/>
            <person name="Gujja S."/>
            <person name="Hansen M."/>
            <person name="Howarth C."/>
            <person name="Imamovic A."/>
            <person name="Ireland A."/>
            <person name="Larimer J."/>
            <person name="McCowan C."/>
            <person name="Murphy C."/>
            <person name="Pearson M."/>
            <person name="Poon T.W."/>
            <person name="Priest M."/>
            <person name="Roberts A."/>
            <person name="Saif S."/>
            <person name="Shea T."/>
            <person name="Sisk P."/>
            <person name="Sykes S."/>
            <person name="Wortman J."/>
            <person name="Nusbaum C."/>
            <person name="Birren B."/>
        </authorList>
    </citation>
    <scope>NUCLEOTIDE SEQUENCE [LARGE SCALE GENOMIC DNA]</scope>
    <source>
        <strain evidence="3 5">ATCC 49464</strain>
    </source>
</reference>
<feature type="coiled-coil region" evidence="1">
    <location>
        <begin position="32"/>
        <end position="96"/>
    </location>
</feature>
<proteinExistence type="predicted"/>
<dbReference type="Proteomes" id="UP000014158">
    <property type="component" value="Unassembled WGS sequence"/>
</dbReference>
<comment type="caution">
    <text evidence="2">The sequence shown here is derived from an EMBL/GenBank/DDBJ whole genome shotgun (WGS) entry which is preliminary data.</text>
</comment>
<sequence>MSVIMRELRAKDTFKVIRLAKKLGITNSIVSLLKQQEKARDLMDEQKALLAQKVAWQLIVEKNPGSKEGKKAQTQIEKAEKRLKELAGILNDESFEAITSLVEIVLENIDGVEDEVYKFLGDLCSMTEKDFSDIPFVDFVGVLKDFFAKPELREVAKLFTPSTSLEEKINSEIDSTNDTPMQEA</sequence>
<evidence type="ECO:0000313" key="5">
    <source>
        <dbReference type="Proteomes" id="UP000014158"/>
    </source>
</evidence>
<dbReference type="HOGENOM" id="CLU_1466071_0_0_9"/>
<dbReference type="RefSeq" id="WP_010745836.1">
    <property type="nucleotide sequence ID" value="NZ_ASWF01000003.1"/>
</dbReference>
<organism evidence="2 4">
    <name type="scientific">Enterococcus raffinosus ATCC 49464</name>
    <dbReference type="NCBI Taxonomy" id="1158602"/>
    <lineage>
        <taxon>Bacteria</taxon>
        <taxon>Bacillati</taxon>
        <taxon>Bacillota</taxon>
        <taxon>Bacilli</taxon>
        <taxon>Lactobacillales</taxon>
        <taxon>Enterococcaceae</taxon>
        <taxon>Enterococcus</taxon>
    </lineage>
</organism>
<protein>
    <submittedName>
        <fullName evidence="2">Uncharacterized protein</fullName>
    </submittedName>
</protein>
<dbReference type="Proteomes" id="UP000013877">
    <property type="component" value="Unassembled WGS sequence"/>
</dbReference>
<evidence type="ECO:0000313" key="2">
    <source>
        <dbReference type="EMBL" id="EOH77055.1"/>
    </source>
</evidence>
<evidence type="ECO:0000256" key="1">
    <source>
        <dbReference type="SAM" id="Coils"/>
    </source>
</evidence>
<evidence type="ECO:0000313" key="4">
    <source>
        <dbReference type="Proteomes" id="UP000013877"/>
    </source>
</evidence>
<keyword evidence="5" id="KW-1185">Reference proteome</keyword>
<dbReference type="AlphaFoldDB" id="R2R016"/>
<dbReference type="PATRIC" id="fig|1158602.3.peg.2628"/>
<gene>
    <name evidence="3" type="ORF">I590_02572</name>
    <name evidence="2" type="ORF">UAK_02628</name>
</gene>
<accession>R2R016</accession>
<name>R2R016_9ENTE</name>